<dbReference type="AlphaFoldDB" id="A0A1M7A808"/>
<keyword evidence="4" id="KW-1185">Reference proteome</keyword>
<proteinExistence type="predicted"/>
<dbReference type="InterPro" id="IPR004843">
    <property type="entry name" value="Calcineurin-like_PHP"/>
</dbReference>
<protein>
    <submittedName>
        <fullName evidence="3">DNA repair exonuclease SbcCD nuclease subunit</fullName>
    </submittedName>
</protein>
<evidence type="ECO:0000259" key="2">
    <source>
        <dbReference type="Pfam" id="PF00149"/>
    </source>
</evidence>
<reference evidence="3 4" key="1">
    <citation type="submission" date="2016-11" db="EMBL/GenBank/DDBJ databases">
        <authorList>
            <person name="Jaros S."/>
            <person name="Januszkiewicz K."/>
            <person name="Wedrychowicz H."/>
        </authorList>
    </citation>
    <scope>NUCLEOTIDE SEQUENCE [LARGE SCALE GENOMIC DNA]</scope>
    <source>
        <strain evidence="3 4">DSM 16010</strain>
    </source>
</reference>
<dbReference type="STRING" id="1123231.SAMN02745189_00057"/>
<dbReference type="EMBL" id="FRCF01000002">
    <property type="protein sequence ID" value="SHL38852.1"/>
    <property type="molecule type" value="Genomic_DNA"/>
</dbReference>
<dbReference type="Gene3D" id="3.60.21.10">
    <property type="match status" value="1"/>
</dbReference>
<dbReference type="GO" id="GO:0004527">
    <property type="term" value="F:exonuclease activity"/>
    <property type="evidence" value="ECO:0007669"/>
    <property type="project" value="UniProtKB-KW"/>
</dbReference>
<name>A0A1M7A808_9BACL</name>
<evidence type="ECO:0000313" key="3">
    <source>
        <dbReference type="EMBL" id="SHL38852.1"/>
    </source>
</evidence>
<dbReference type="Pfam" id="PF00149">
    <property type="entry name" value="Metallophos"/>
    <property type="match status" value="1"/>
</dbReference>
<dbReference type="PANTHER" id="PTHR30337">
    <property type="entry name" value="COMPONENT OF ATP-DEPENDENT DSDNA EXONUCLEASE"/>
    <property type="match status" value="1"/>
</dbReference>
<gene>
    <name evidence="3" type="ORF">SAMN02745189_00057</name>
</gene>
<dbReference type="PANTHER" id="PTHR30337:SF7">
    <property type="entry name" value="PHOSPHOESTERASE"/>
    <property type="match status" value="1"/>
</dbReference>
<dbReference type="InterPro" id="IPR014576">
    <property type="entry name" value="Pesterase_YhaO"/>
</dbReference>
<dbReference type="InterPro" id="IPR029052">
    <property type="entry name" value="Metallo-depent_PP-like"/>
</dbReference>
<dbReference type="PIRSF" id="PIRSF033091">
    <property type="entry name" value="Pesterase_YhaO"/>
    <property type="match status" value="1"/>
</dbReference>
<keyword evidence="3" id="KW-0540">Nuclease</keyword>
<accession>A0A1M7A808</accession>
<dbReference type="Proteomes" id="UP000184206">
    <property type="component" value="Unassembled WGS sequence"/>
</dbReference>
<keyword evidence="3" id="KW-0269">Exonuclease</keyword>
<evidence type="ECO:0000256" key="1">
    <source>
        <dbReference type="ARBA" id="ARBA00022801"/>
    </source>
</evidence>
<organism evidence="3 4">
    <name type="scientific">Lacicoccus alkaliphilus DSM 16010</name>
    <dbReference type="NCBI Taxonomy" id="1123231"/>
    <lineage>
        <taxon>Bacteria</taxon>
        <taxon>Bacillati</taxon>
        <taxon>Bacillota</taxon>
        <taxon>Bacilli</taxon>
        <taxon>Bacillales</taxon>
        <taxon>Salinicoccaceae</taxon>
        <taxon>Lacicoccus</taxon>
    </lineage>
</organism>
<dbReference type="CDD" id="cd00840">
    <property type="entry name" value="MPP_Mre11_N"/>
    <property type="match status" value="1"/>
</dbReference>
<feature type="domain" description="Calcineurin-like phosphoesterase" evidence="2">
    <location>
        <begin position="7"/>
        <end position="204"/>
    </location>
</feature>
<sequence>MVKFVVKFIHCADLHLDSPFKSRQKMPKNIFDDLISSTYKSVTRMIDAAIEEKVDFIIIAGDVFDKENRTLKSETFLKRQFERLKNNGIFVYMLHGNHDPLTENAKTKWPDNVSVFKEQVETFESVSSKGERIFLHGFSYFLDDSYENKLDDYPVNSLNEGIHIGILHGTYSKSEHKQARYTEFNLENLNSKLYHYWALGHIHVREQLSDLPPIHYPGNIQGRNKNEYGDKGFLLVEGDEVFLGTTFVPVHEINFAEYTLDMPTLDKHDVYQGIVEFKSRLRPAGKKIIQLTLHHEGDDELSEADYNELLLLLHEDEQDVKDFIWIDALSVDYVNQNQTAILNDIKASYSDNNEIFKEALNSMYMDPKINRLLPPMQDLKKEDYMKLGEERLKMLMRK</sequence>
<dbReference type="InterPro" id="IPR050535">
    <property type="entry name" value="DNA_Repair-Maintenance_Comp"/>
</dbReference>
<dbReference type="InterPro" id="IPR041796">
    <property type="entry name" value="Mre11_N"/>
</dbReference>
<dbReference type="SUPFAM" id="SSF56300">
    <property type="entry name" value="Metallo-dependent phosphatases"/>
    <property type="match status" value="1"/>
</dbReference>
<keyword evidence="1" id="KW-0378">Hydrolase</keyword>
<evidence type="ECO:0000313" key="4">
    <source>
        <dbReference type="Proteomes" id="UP000184206"/>
    </source>
</evidence>